<comment type="caution">
    <text evidence="2">The sequence shown here is derived from an EMBL/GenBank/DDBJ whole genome shotgun (WGS) entry which is preliminary data.</text>
</comment>
<keyword evidence="3" id="KW-1185">Reference proteome</keyword>
<name>A0A8H6IK80_9AGAR</name>
<gene>
    <name evidence="2" type="ORF">DFP72DRAFT_7815</name>
</gene>
<keyword evidence="1" id="KW-0732">Signal</keyword>
<reference evidence="2 3" key="1">
    <citation type="submission" date="2020-07" db="EMBL/GenBank/DDBJ databases">
        <title>Comparative genomics of pyrophilous fungi reveals a link between fire events and developmental genes.</title>
        <authorList>
            <consortium name="DOE Joint Genome Institute"/>
            <person name="Steindorff A.S."/>
            <person name="Carver A."/>
            <person name="Calhoun S."/>
            <person name="Stillman K."/>
            <person name="Liu H."/>
            <person name="Lipzen A."/>
            <person name="Pangilinan J."/>
            <person name="Labutti K."/>
            <person name="Bruns T.D."/>
            <person name="Grigoriev I.V."/>
        </authorList>
    </citation>
    <scope>NUCLEOTIDE SEQUENCE [LARGE SCALE GENOMIC DNA]</scope>
    <source>
        <strain evidence="2 3">CBS 144469</strain>
    </source>
</reference>
<proteinExistence type="predicted"/>
<organism evidence="2 3">
    <name type="scientific">Ephemerocybe angulata</name>
    <dbReference type="NCBI Taxonomy" id="980116"/>
    <lineage>
        <taxon>Eukaryota</taxon>
        <taxon>Fungi</taxon>
        <taxon>Dikarya</taxon>
        <taxon>Basidiomycota</taxon>
        <taxon>Agaricomycotina</taxon>
        <taxon>Agaricomycetes</taxon>
        <taxon>Agaricomycetidae</taxon>
        <taxon>Agaricales</taxon>
        <taxon>Agaricineae</taxon>
        <taxon>Psathyrellaceae</taxon>
        <taxon>Ephemerocybe</taxon>
    </lineage>
</organism>
<sequence>MTVLMSAMIFASFLPPLTQVPITSTHAREKAATLIQRTWRGKRGSTDVKEEYINEEARWDDALVDVRMEVARREAAEAPEGETETPKRKWKRAVFIIGRLLDQHPLYSRAGGKRAEMSEETREYLKQLEGQHWLELIDRKHRYGSNCDAHAG</sequence>
<dbReference type="Proteomes" id="UP000521943">
    <property type="component" value="Unassembled WGS sequence"/>
</dbReference>
<dbReference type="EMBL" id="JACGCI010000001">
    <property type="protein sequence ID" value="KAF6766133.1"/>
    <property type="molecule type" value="Genomic_DNA"/>
</dbReference>
<evidence type="ECO:0000256" key="1">
    <source>
        <dbReference type="SAM" id="SignalP"/>
    </source>
</evidence>
<dbReference type="AlphaFoldDB" id="A0A8H6IK80"/>
<evidence type="ECO:0000313" key="2">
    <source>
        <dbReference type="EMBL" id="KAF6766133.1"/>
    </source>
</evidence>
<accession>A0A8H6IK80</accession>
<feature type="chain" id="PRO_5034542889" evidence="1">
    <location>
        <begin position="20"/>
        <end position="152"/>
    </location>
</feature>
<protein>
    <submittedName>
        <fullName evidence="2">Uncharacterized protein</fullName>
    </submittedName>
</protein>
<evidence type="ECO:0000313" key="3">
    <source>
        <dbReference type="Proteomes" id="UP000521943"/>
    </source>
</evidence>
<feature type="signal peptide" evidence="1">
    <location>
        <begin position="1"/>
        <end position="19"/>
    </location>
</feature>
<dbReference type="OrthoDB" id="7344096at2759"/>